<protein>
    <submittedName>
        <fullName evidence="2">Uncharacterized protein</fullName>
    </submittedName>
</protein>
<organism evidence="2">
    <name type="scientific">Sesamum radiatum</name>
    <name type="common">Black benniseed</name>
    <dbReference type="NCBI Taxonomy" id="300843"/>
    <lineage>
        <taxon>Eukaryota</taxon>
        <taxon>Viridiplantae</taxon>
        <taxon>Streptophyta</taxon>
        <taxon>Embryophyta</taxon>
        <taxon>Tracheophyta</taxon>
        <taxon>Spermatophyta</taxon>
        <taxon>Magnoliopsida</taxon>
        <taxon>eudicotyledons</taxon>
        <taxon>Gunneridae</taxon>
        <taxon>Pentapetalae</taxon>
        <taxon>asterids</taxon>
        <taxon>lamiids</taxon>
        <taxon>Lamiales</taxon>
        <taxon>Pedaliaceae</taxon>
        <taxon>Sesamum</taxon>
    </lineage>
</organism>
<evidence type="ECO:0000313" key="2">
    <source>
        <dbReference type="EMBL" id="KAL0404354.1"/>
    </source>
</evidence>
<comment type="caution">
    <text evidence="2">The sequence shown here is derived from an EMBL/GenBank/DDBJ whole genome shotgun (WGS) entry which is preliminary data.</text>
</comment>
<accession>A0AAW2TI60</accession>
<reference evidence="2" key="2">
    <citation type="journal article" date="2024" name="Plant">
        <title>Genomic evolution and insights into agronomic trait innovations of Sesamum species.</title>
        <authorList>
            <person name="Miao H."/>
            <person name="Wang L."/>
            <person name="Qu L."/>
            <person name="Liu H."/>
            <person name="Sun Y."/>
            <person name="Le M."/>
            <person name="Wang Q."/>
            <person name="Wei S."/>
            <person name="Zheng Y."/>
            <person name="Lin W."/>
            <person name="Duan Y."/>
            <person name="Cao H."/>
            <person name="Xiong S."/>
            <person name="Wang X."/>
            <person name="Wei L."/>
            <person name="Li C."/>
            <person name="Ma Q."/>
            <person name="Ju M."/>
            <person name="Zhao R."/>
            <person name="Li G."/>
            <person name="Mu C."/>
            <person name="Tian Q."/>
            <person name="Mei H."/>
            <person name="Zhang T."/>
            <person name="Gao T."/>
            <person name="Zhang H."/>
        </authorList>
    </citation>
    <scope>NUCLEOTIDE SEQUENCE</scope>
    <source>
        <strain evidence="2">G02</strain>
    </source>
</reference>
<dbReference type="AlphaFoldDB" id="A0AAW2TI60"/>
<reference evidence="2" key="1">
    <citation type="submission" date="2020-06" db="EMBL/GenBank/DDBJ databases">
        <authorList>
            <person name="Li T."/>
            <person name="Hu X."/>
            <person name="Zhang T."/>
            <person name="Song X."/>
            <person name="Zhang H."/>
            <person name="Dai N."/>
            <person name="Sheng W."/>
            <person name="Hou X."/>
            <person name="Wei L."/>
        </authorList>
    </citation>
    <scope>NUCLEOTIDE SEQUENCE</scope>
    <source>
        <strain evidence="2">G02</strain>
        <tissue evidence="2">Leaf</tissue>
    </source>
</reference>
<dbReference type="PANTHER" id="PTHR48258">
    <property type="entry name" value="DUF4218 DOMAIN-CONTAINING PROTEIN-RELATED"/>
    <property type="match status" value="1"/>
</dbReference>
<feature type="compositionally biased region" description="Acidic residues" evidence="1">
    <location>
        <begin position="175"/>
        <end position="190"/>
    </location>
</feature>
<proteinExistence type="predicted"/>
<sequence>MGEGLRFPDGYASNIARCVDVANFRLHGMKSHNCHVFIQKLILVAFHELLPEFIWSALMEISLLFQVLCSTTLDVKKVQELAENVAVIMCDLEKYFLQLSSTRWSTSLFTGHTRHVWEDTCIIGGYTHLRAREVEPPKVNTDNQTYNLHDSNDLILFADISKAIQHGAETSPPHDEDEEDKEQDEEDGLE</sequence>
<evidence type="ECO:0000256" key="1">
    <source>
        <dbReference type="SAM" id="MobiDB-lite"/>
    </source>
</evidence>
<dbReference type="PANTHER" id="PTHR48258:SF4">
    <property type="entry name" value="DUF4216 DOMAIN-CONTAINING PROTEIN"/>
    <property type="match status" value="1"/>
</dbReference>
<feature type="region of interest" description="Disordered" evidence="1">
    <location>
        <begin position="166"/>
        <end position="190"/>
    </location>
</feature>
<gene>
    <name evidence="2" type="ORF">Sradi_2076200</name>
</gene>
<dbReference type="EMBL" id="JACGWJ010000008">
    <property type="protein sequence ID" value="KAL0404354.1"/>
    <property type="molecule type" value="Genomic_DNA"/>
</dbReference>
<name>A0AAW2TI60_SESRA</name>